<name>A0A2M8LD80_9BACT</name>
<dbReference type="SUPFAM" id="SSF47323">
    <property type="entry name" value="Anticodon-binding domain of a subclass of class I aminoacyl-tRNA synthetases"/>
    <property type="match status" value="1"/>
</dbReference>
<protein>
    <recommendedName>
        <fullName evidence="2 9">Arginine--tRNA ligase</fullName>
        <ecNumber evidence="2 9">6.1.1.19</ecNumber>
    </recommendedName>
</protein>
<dbReference type="Gene3D" id="3.40.50.620">
    <property type="entry name" value="HUPs"/>
    <property type="match status" value="1"/>
</dbReference>
<dbReference type="Proteomes" id="UP000228700">
    <property type="component" value="Unassembled WGS sequence"/>
</dbReference>
<organism evidence="13 14">
    <name type="scientific">Candidatus Taylorbacteria bacterium CG10_big_fil_rev_8_21_14_0_10_41_48</name>
    <dbReference type="NCBI Taxonomy" id="1975024"/>
    <lineage>
        <taxon>Bacteria</taxon>
        <taxon>Candidatus Tayloriibacteriota</taxon>
    </lineage>
</organism>
<dbReference type="InterPro" id="IPR036695">
    <property type="entry name" value="Arg-tRNA-synth_N_sf"/>
</dbReference>
<dbReference type="PRINTS" id="PR01038">
    <property type="entry name" value="TRNASYNTHARG"/>
</dbReference>
<dbReference type="GO" id="GO:0005737">
    <property type="term" value="C:cytoplasm"/>
    <property type="evidence" value="ECO:0007669"/>
    <property type="project" value="UniProtKB-UniRule"/>
</dbReference>
<dbReference type="GO" id="GO:0005524">
    <property type="term" value="F:ATP binding"/>
    <property type="evidence" value="ECO:0007669"/>
    <property type="project" value="UniProtKB-KW"/>
</dbReference>
<evidence type="ECO:0000256" key="9">
    <source>
        <dbReference type="NCBIfam" id="TIGR00456"/>
    </source>
</evidence>
<reference evidence="14" key="1">
    <citation type="submission" date="2017-09" db="EMBL/GenBank/DDBJ databases">
        <title>Depth-based differentiation of microbial function through sediment-hosted aquifers and enrichment of novel symbionts in the deep terrestrial subsurface.</title>
        <authorList>
            <person name="Probst A.J."/>
            <person name="Ladd B."/>
            <person name="Jarett J.K."/>
            <person name="Geller-Mcgrath D.E."/>
            <person name="Sieber C.M.K."/>
            <person name="Emerson J.B."/>
            <person name="Anantharaman K."/>
            <person name="Thomas B.C."/>
            <person name="Malmstrom R."/>
            <person name="Stieglmeier M."/>
            <person name="Klingl A."/>
            <person name="Woyke T."/>
            <person name="Ryan C.M."/>
            <person name="Banfield J.F."/>
        </authorList>
    </citation>
    <scope>NUCLEOTIDE SEQUENCE [LARGE SCALE GENOMIC DNA]</scope>
</reference>
<dbReference type="Pfam" id="PF00750">
    <property type="entry name" value="tRNA-synt_1d"/>
    <property type="match status" value="1"/>
</dbReference>
<keyword evidence="6 10" id="KW-0648">Protein biosynthesis</keyword>
<dbReference type="SUPFAM" id="SSF55190">
    <property type="entry name" value="Arginyl-tRNA synthetase (ArgRS), N-terminal 'additional' domain"/>
    <property type="match status" value="1"/>
</dbReference>
<evidence type="ECO:0000313" key="14">
    <source>
        <dbReference type="Proteomes" id="UP000228700"/>
    </source>
</evidence>
<evidence type="ECO:0000256" key="2">
    <source>
        <dbReference type="ARBA" id="ARBA00012837"/>
    </source>
</evidence>
<dbReference type="NCBIfam" id="TIGR00456">
    <property type="entry name" value="argS"/>
    <property type="match status" value="1"/>
</dbReference>
<evidence type="ECO:0000256" key="3">
    <source>
        <dbReference type="ARBA" id="ARBA00022598"/>
    </source>
</evidence>
<dbReference type="EMBL" id="PFEQ01000001">
    <property type="protein sequence ID" value="PJE74587.1"/>
    <property type="molecule type" value="Genomic_DNA"/>
</dbReference>
<keyword evidence="7 10" id="KW-0030">Aminoacyl-tRNA synthetase</keyword>
<dbReference type="InterPro" id="IPR009080">
    <property type="entry name" value="tRNAsynth_Ia_anticodon-bd"/>
</dbReference>
<evidence type="ECO:0000256" key="7">
    <source>
        <dbReference type="ARBA" id="ARBA00023146"/>
    </source>
</evidence>
<keyword evidence="5 10" id="KW-0067">ATP-binding</keyword>
<dbReference type="Gene3D" id="3.30.1360.70">
    <property type="entry name" value="Arginyl tRNA synthetase N-terminal domain"/>
    <property type="match status" value="1"/>
</dbReference>
<dbReference type="PANTHER" id="PTHR11956:SF5">
    <property type="entry name" value="ARGININE--TRNA LIGASE, CYTOPLASMIC"/>
    <property type="match status" value="1"/>
</dbReference>
<evidence type="ECO:0000259" key="11">
    <source>
        <dbReference type="SMART" id="SM00836"/>
    </source>
</evidence>
<evidence type="ECO:0000256" key="4">
    <source>
        <dbReference type="ARBA" id="ARBA00022741"/>
    </source>
</evidence>
<dbReference type="SMART" id="SM01016">
    <property type="entry name" value="Arg_tRNA_synt_N"/>
    <property type="match status" value="1"/>
</dbReference>
<evidence type="ECO:0000256" key="10">
    <source>
        <dbReference type="RuleBase" id="RU363038"/>
    </source>
</evidence>
<dbReference type="PANTHER" id="PTHR11956">
    <property type="entry name" value="ARGINYL-TRNA SYNTHETASE"/>
    <property type="match status" value="1"/>
</dbReference>
<dbReference type="GO" id="GO:0006420">
    <property type="term" value="P:arginyl-tRNA aminoacylation"/>
    <property type="evidence" value="ECO:0007669"/>
    <property type="project" value="UniProtKB-UniRule"/>
</dbReference>
<dbReference type="SUPFAM" id="SSF52374">
    <property type="entry name" value="Nucleotidylyl transferase"/>
    <property type="match status" value="1"/>
</dbReference>
<dbReference type="Pfam" id="PF05746">
    <property type="entry name" value="DALR_1"/>
    <property type="match status" value="1"/>
</dbReference>
<accession>A0A2M8LD80</accession>
<dbReference type="InterPro" id="IPR014729">
    <property type="entry name" value="Rossmann-like_a/b/a_fold"/>
</dbReference>
<feature type="domain" description="Arginyl tRNA synthetase N-terminal" evidence="12">
    <location>
        <begin position="1"/>
        <end position="95"/>
    </location>
</feature>
<dbReference type="InterPro" id="IPR008909">
    <property type="entry name" value="DALR_anticod-bd"/>
</dbReference>
<evidence type="ECO:0000259" key="12">
    <source>
        <dbReference type="SMART" id="SM01016"/>
    </source>
</evidence>
<evidence type="ECO:0000256" key="5">
    <source>
        <dbReference type="ARBA" id="ARBA00022840"/>
    </source>
</evidence>
<proteinExistence type="inferred from homology"/>
<comment type="caution">
    <text evidence="13">The sequence shown here is derived from an EMBL/GenBank/DDBJ whole genome shotgun (WGS) entry which is preliminary data.</text>
</comment>
<keyword evidence="4 10" id="KW-0547">Nucleotide-binding</keyword>
<dbReference type="AlphaFoldDB" id="A0A2M8LD80"/>
<dbReference type="SMART" id="SM00836">
    <property type="entry name" value="DALR_1"/>
    <property type="match status" value="1"/>
</dbReference>
<evidence type="ECO:0000256" key="1">
    <source>
        <dbReference type="ARBA" id="ARBA00005594"/>
    </source>
</evidence>
<feature type="domain" description="DALR anticodon binding" evidence="11">
    <location>
        <begin position="467"/>
        <end position="580"/>
    </location>
</feature>
<comment type="catalytic activity">
    <reaction evidence="8">
        <text>tRNA(Arg) + L-arginine + ATP = L-arginyl-tRNA(Arg) + AMP + diphosphate</text>
        <dbReference type="Rhea" id="RHEA:20301"/>
        <dbReference type="Rhea" id="RHEA-COMP:9658"/>
        <dbReference type="Rhea" id="RHEA-COMP:9673"/>
        <dbReference type="ChEBI" id="CHEBI:30616"/>
        <dbReference type="ChEBI" id="CHEBI:32682"/>
        <dbReference type="ChEBI" id="CHEBI:33019"/>
        <dbReference type="ChEBI" id="CHEBI:78442"/>
        <dbReference type="ChEBI" id="CHEBI:78513"/>
        <dbReference type="ChEBI" id="CHEBI:456215"/>
        <dbReference type="EC" id="6.1.1.19"/>
    </reaction>
</comment>
<evidence type="ECO:0000256" key="8">
    <source>
        <dbReference type="ARBA" id="ARBA00049339"/>
    </source>
</evidence>
<keyword evidence="3 10" id="KW-0436">Ligase</keyword>
<dbReference type="InterPro" id="IPR035684">
    <property type="entry name" value="ArgRS_core"/>
</dbReference>
<gene>
    <name evidence="13" type="primary">argS</name>
    <name evidence="13" type="ORF">COV01_00970</name>
</gene>
<dbReference type="Pfam" id="PF03485">
    <property type="entry name" value="Arg_tRNA_synt_N"/>
    <property type="match status" value="1"/>
</dbReference>
<sequence>MDIQEKLKSLVEGALRALAISVPNIILEHPADLSHGDYATNIAMFVAKEANKNPAYRQSGSRELATDLVTEMEKIKPHFVDAIEVAGPGFINFRLSRSFFSDSLRTIKKDGKDFGNTRDLKGQKYLVEYTDPNPFKEFHIGHLMSNAIGESLSRLFASQGAKVKRMCYQGDVGPHVAKALWAMKKNITLMPDKKSSTDKRAIFLGHCYAEGSKAYEEDANAKMEIDVINKAVYEGTNRDLIKLYKKGRKWSLEKFEEIYKTLGTKFDYYILESEVVHDSIAIVENYLATGIFEKSDGAIVFHGEKYDAKLHTRVFINSQGLPTYEAKELGLNLKKWKKIRPDKSIIITANEQSDYFRVLLKALELIEPEVRSVTEHIAHGMLRFAEGKMSSRTGNVITGESLVNEIKILVDKKLESREMKETEKKEVAEIVAVAAIKYSILKHVTFGDIIYDFEKSISFEGDSGPYLLYSAVRARSILEKAKREGVKPSLSTAPKEVSVLEKILYRFPEIVSRSVSERAPHHIATYLIELSAIFNSWYANTQIVDKNDTASAYRVALTGCFLTISKNGLNLLGIRVPDRM</sequence>
<dbReference type="Gene3D" id="1.10.730.10">
    <property type="entry name" value="Isoleucyl-tRNA Synthetase, Domain 1"/>
    <property type="match status" value="1"/>
</dbReference>
<dbReference type="InterPro" id="IPR005148">
    <property type="entry name" value="Arg-tRNA-synth_N"/>
</dbReference>
<evidence type="ECO:0000313" key="13">
    <source>
        <dbReference type="EMBL" id="PJE74587.1"/>
    </source>
</evidence>
<dbReference type="GO" id="GO:0004814">
    <property type="term" value="F:arginine-tRNA ligase activity"/>
    <property type="evidence" value="ECO:0007669"/>
    <property type="project" value="UniProtKB-UniRule"/>
</dbReference>
<comment type="similarity">
    <text evidence="1 10">Belongs to the class-I aminoacyl-tRNA synthetase family.</text>
</comment>
<dbReference type="EC" id="6.1.1.19" evidence="2 9"/>
<evidence type="ECO:0000256" key="6">
    <source>
        <dbReference type="ARBA" id="ARBA00022917"/>
    </source>
</evidence>
<dbReference type="InterPro" id="IPR001278">
    <property type="entry name" value="Arg-tRNA-ligase"/>
</dbReference>